<evidence type="ECO:0000256" key="3">
    <source>
        <dbReference type="ARBA" id="ARBA00023125"/>
    </source>
</evidence>
<comment type="subcellular location">
    <subcellularLocation>
        <location evidence="1">Nucleus</location>
    </subcellularLocation>
</comment>
<keyword evidence="4" id="KW-0010">Activator</keyword>
<feature type="region of interest" description="Disordered" evidence="7">
    <location>
        <begin position="41"/>
        <end position="114"/>
    </location>
</feature>
<protein>
    <recommendedName>
        <fullName evidence="8">DOG1 domain-containing protein</fullName>
    </recommendedName>
</protein>
<keyword evidence="2" id="KW-0805">Transcription regulation</keyword>
<dbReference type="Pfam" id="PF14144">
    <property type="entry name" value="DOG1"/>
    <property type="match status" value="1"/>
</dbReference>
<evidence type="ECO:0000313" key="10">
    <source>
        <dbReference type="Proteomes" id="UP000298416"/>
    </source>
</evidence>
<dbReference type="GO" id="GO:0005634">
    <property type="term" value="C:nucleus"/>
    <property type="evidence" value="ECO:0007669"/>
    <property type="project" value="UniProtKB-SubCell"/>
</dbReference>
<evidence type="ECO:0000256" key="1">
    <source>
        <dbReference type="ARBA" id="ARBA00004123"/>
    </source>
</evidence>
<dbReference type="AlphaFoldDB" id="A0A8X8ZAC8"/>
<keyword evidence="5" id="KW-0804">Transcription</keyword>
<dbReference type="PANTHER" id="PTHR45693">
    <property type="entry name" value="TRANSCRIPTION FACTOR TGA9"/>
    <property type="match status" value="1"/>
</dbReference>
<comment type="caution">
    <text evidence="9">The sequence shown here is derived from an EMBL/GenBank/DDBJ whole genome shotgun (WGS) entry which is preliminary data.</text>
</comment>
<proteinExistence type="predicted"/>
<keyword evidence="10" id="KW-1185">Reference proteome</keyword>
<accession>A0A8X8ZAC8</accession>
<evidence type="ECO:0000256" key="7">
    <source>
        <dbReference type="SAM" id="MobiDB-lite"/>
    </source>
</evidence>
<evidence type="ECO:0000256" key="4">
    <source>
        <dbReference type="ARBA" id="ARBA00023159"/>
    </source>
</evidence>
<dbReference type="GO" id="GO:0006351">
    <property type="term" value="P:DNA-templated transcription"/>
    <property type="evidence" value="ECO:0007669"/>
    <property type="project" value="InterPro"/>
</dbReference>
<organism evidence="9">
    <name type="scientific">Salvia splendens</name>
    <name type="common">Scarlet sage</name>
    <dbReference type="NCBI Taxonomy" id="180675"/>
    <lineage>
        <taxon>Eukaryota</taxon>
        <taxon>Viridiplantae</taxon>
        <taxon>Streptophyta</taxon>
        <taxon>Embryophyta</taxon>
        <taxon>Tracheophyta</taxon>
        <taxon>Spermatophyta</taxon>
        <taxon>Magnoliopsida</taxon>
        <taxon>eudicotyledons</taxon>
        <taxon>Gunneridae</taxon>
        <taxon>Pentapetalae</taxon>
        <taxon>asterids</taxon>
        <taxon>lamiids</taxon>
        <taxon>Lamiales</taxon>
        <taxon>Lamiaceae</taxon>
        <taxon>Nepetoideae</taxon>
        <taxon>Mentheae</taxon>
        <taxon>Salviinae</taxon>
        <taxon>Salvia</taxon>
        <taxon>Salvia subgen. Calosphace</taxon>
        <taxon>core Calosphace</taxon>
    </lineage>
</organism>
<dbReference type="PANTHER" id="PTHR45693:SF13">
    <property type="entry name" value="TRANSCRIPTION FACTOR TGA10"/>
    <property type="match status" value="1"/>
</dbReference>
<dbReference type="Proteomes" id="UP000298416">
    <property type="component" value="Unassembled WGS sequence"/>
</dbReference>
<keyword evidence="3" id="KW-0238">DNA-binding</keyword>
<evidence type="ECO:0000256" key="2">
    <source>
        <dbReference type="ARBA" id="ARBA00023015"/>
    </source>
</evidence>
<evidence type="ECO:0000256" key="5">
    <source>
        <dbReference type="ARBA" id="ARBA00023163"/>
    </source>
</evidence>
<feature type="domain" description="DOG1" evidence="8">
    <location>
        <begin position="172"/>
        <end position="386"/>
    </location>
</feature>
<evidence type="ECO:0000259" key="8">
    <source>
        <dbReference type="PROSITE" id="PS51806"/>
    </source>
</evidence>
<dbReference type="InterPro" id="IPR025422">
    <property type="entry name" value="TGA_domain"/>
</dbReference>
<feature type="compositionally biased region" description="Low complexity" evidence="7">
    <location>
        <begin position="64"/>
        <end position="75"/>
    </location>
</feature>
<reference evidence="9" key="2">
    <citation type="submission" date="2020-08" db="EMBL/GenBank/DDBJ databases">
        <title>Plant Genome Project.</title>
        <authorList>
            <person name="Zhang R.-G."/>
        </authorList>
    </citation>
    <scope>NUCLEOTIDE SEQUENCE</scope>
    <source>
        <strain evidence="9">Huo1</strain>
        <tissue evidence="9">Leaf</tissue>
    </source>
</reference>
<dbReference type="GO" id="GO:0043565">
    <property type="term" value="F:sequence-specific DNA binding"/>
    <property type="evidence" value="ECO:0007669"/>
    <property type="project" value="InterPro"/>
</dbReference>
<keyword evidence="6" id="KW-0539">Nucleus</keyword>
<evidence type="ECO:0000313" key="9">
    <source>
        <dbReference type="EMBL" id="KAG6397262.1"/>
    </source>
</evidence>
<evidence type="ECO:0000256" key="6">
    <source>
        <dbReference type="ARBA" id="ARBA00023242"/>
    </source>
</evidence>
<sequence length="390" mass="44036">MMQSSSSSTPFNISKESGAYDLGDLDQALFLYLDGQDQDQRQMRPHTLNIFPSEPMHVEPSPKPSIIKGISSGSKKSSEPSNHRNYVQEPAKVVKREGNRKGHTSSSEQDGPKTSDPKVFQFILFFHELNNYLCGVFLGGNANAGGEQGLPCTNISSGTNFFSIKKKDEKHAALFDMEYARWLEEHHHLMVELRSAVHEHRPESELQILVDNSLAHYDQMIGLKSVAVKSDVFHIFSGMWRTPAERCFLWMGGVRPSELIKIIMNQVEPLTEQQMVGIYGLQQSTQEAEEALSQGLESLNQSLTETIVCDTLTLPPNMNTFMAQMSVAINKLSTLEGFVRQADSLRQQTLHRLQQLLTTRQAARCFLAIGEYFHRLRALSSLWLTRPRHD</sequence>
<gene>
    <name evidence="9" type="ORF">SASPL_143428</name>
</gene>
<dbReference type="PROSITE" id="PS51806">
    <property type="entry name" value="DOG1"/>
    <property type="match status" value="1"/>
</dbReference>
<name>A0A8X8ZAC8_SALSN</name>
<dbReference type="EMBL" id="PNBA02000016">
    <property type="protein sequence ID" value="KAG6397262.1"/>
    <property type="molecule type" value="Genomic_DNA"/>
</dbReference>
<reference evidence="9" key="1">
    <citation type="submission" date="2018-01" db="EMBL/GenBank/DDBJ databases">
        <authorList>
            <person name="Mao J.F."/>
        </authorList>
    </citation>
    <scope>NUCLEOTIDE SEQUENCE</scope>
    <source>
        <strain evidence="9">Huo1</strain>
        <tissue evidence="9">Leaf</tissue>
    </source>
</reference>